<accession>A0AAV4BQM2</accession>
<keyword evidence="1" id="KW-0378">Hydrolase</keyword>
<evidence type="ECO:0000256" key="3">
    <source>
        <dbReference type="SAM" id="MobiDB-lite"/>
    </source>
</evidence>
<evidence type="ECO:0000256" key="1">
    <source>
        <dbReference type="ARBA" id="ARBA00022722"/>
    </source>
</evidence>
<evidence type="ECO:0000313" key="4">
    <source>
        <dbReference type="EMBL" id="GFO25541.1"/>
    </source>
</evidence>
<dbReference type="AlphaFoldDB" id="A0AAV4BQM2"/>
<dbReference type="EMBL" id="BLXT01005762">
    <property type="protein sequence ID" value="GFO25541.1"/>
    <property type="molecule type" value="Genomic_DNA"/>
</dbReference>
<keyword evidence="2" id="KW-0175">Coiled coil</keyword>
<organism evidence="4 5">
    <name type="scientific">Plakobranchus ocellatus</name>
    <dbReference type="NCBI Taxonomy" id="259542"/>
    <lineage>
        <taxon>Eukaryota</taxon>
        <taxon>Metazoa</taxon>
        <taxon>Spiralia</taxon>
        <taxon>Lophotrochozoa</taxon>
        <taxon>Mollusca</taxon>
        <taxon>Gastropoda</taxon>
        <taxon>Heterobranchia</taxon>
        <taxon>Euthyneura</taxon>
        <taxon>Panpulmonata</taxon>
        <taxon>Sacoglossa</taxon>
        <taxon>Placobranchoidea</taxon>
        <taxon>Plakobranchidae</taxon>
        <taxon>Plakobranchus</taxon>
    </lineage>
</organism>
<sequence length="706" mass="80600">MSLQGETSIVPAQTSKAVQLVAKHMFDKDIPLEALPCRKTALNFMDEAHHIAKQQIVEAIQSSQHFAYWSDGTSRQKRHFMEHHLILDSGGILSVGFTEVADDKADTLLTKSLDLIDELSETYCEANEKAQKDQVFKEILSKMMCLMSDRAANMKLFNKKMLEHKKEILGTDAAIEFLHCNAHFLIALADATDAAIKKEEGLLDEKLGRDKSSAFGHFSSSGETAAFRVIRTTSDVLGPRGDEKNGCREDWLAYCDLHEIKSQFTSYRSNRFNNIFENAVAILAHKDDSLHFLQNCINHSNLKLQSICSDLQDQKLLSIIAAISLFSTFVSTPYWKLMNSHVNYGEFPNYVKAMEAALKRWLTDQFEIDTLFTEEPLFGQDFAPHPDVTLSFWNSDMCQKNLTTTAFKAICTKSLEALQRQLTDFLPGGVYGGDVPEHVQKLLKTCPLTNLTGERLFGDLDYSMSKRRTASTFLHSTVNMWKHNKTSTFLSTKSPTARRKLIDSAKKNGKKLKQKHKAKVKETREAVKRKIKQIEHEKAEKEIKDKDRQAALLTDLLNQGGLCHTKEDLDNLMTGRQPLQKLKVEMRFRKYYMKATDLRLTGKLSVLYANLCSHLGFDYDPEVTQPPKKKRKTLLSKDSTYAEDETDEENDDMDEEDDETDEDEDIDEDDATDEVYVEKNEKEEFEEGERPDQWFTINHITSETEI</sequence>
<evidence type="ECO:0000313" key="5">
    <source>
        <dbReference type="Proteomes" id="UP000735302"/>
    </source>
</evidence>
<keyword evidence="1" id="KW-0540">Nuclease</keyword>
<keyword evidence="5" id="KW-1185">Reference proteome</keyword>
<name>A0AAV4BQM2_9GAST</name>
<evidence type="ECO:0000256" key="2">
    <source>
        <dbReference type="SAM" id="Coils"/>
    </source>
</evidence>
<feature type="compositionally biased region" description="Polar residues" evidence="3">
    <location>
        <begin position="695"/>
        <end position="706"/>
    </location>
</feature>
<reference evidence="4 5" key="1">
    <citation type="journal article" date="2021" name="Elife">
        <title>Chloroplast acquisition without the gene transfer in kleptoplastic sea slugs, Plakobranchus ocellatus.</title>
        <authorList>
            <person name="Maeda T."/>
            <person name="Takahashi S."/>
            <person name="Yoshida T."/>
            <person name="Shimamura S."/>
            <person name="Takaki Y."/>
            <person name="Nagai Y."/>
            <person name="Toyoda A."/>
            <person name="Suzuki Y."/>
            <person name="Arimoto A."/>
            <person name="Ishii H."/>
            <person name="Satoh N."/>
            <person name="Nishiyama T."/>
            <person name="Hasebe M."/>
            <person name="Maruyama T."/>
            <person name="Minagawa J."/>
            <person name="Obokata J."/>
            <person name="Shigenobu S."/>
        </authorList>
    </citation>
    <scope>NUCLEOTIDE SEQUENCE [LARGE SCALE GENOMIC DNA]</scope>
</reference>
<dbReference type="PANTHER" id="PTHR11046:SF29">
    <property type="match status" value="1"/>
</dbReference>
<dbReference type="PANTHER" id="PTHR11046">
    <property type="entry name" value="OLIGORIBONUCLEASE, MITOCHONDRIAL"/>
    <property type="match status" value="1"/>
</dbReference>
<gene>
    <name evidence="4" type="ORF">PoB_005204600</name>
</gene>
<dbReference type="InterPro" id="IPR022894">
    <property type="entry name" value="Oligoribonuclease"/>
</dbReference>
<feature type="compositionally biased region" description="Acidic residues" evidence="3">
    <location>
        <begin position="641"/>
        <end position="675"/>
    </location>
</feature>
<dbReference type="GO" id="GO:0000175">
    <property type="term" value="F:3'-5'-RNA exonuclease activity"/>
    <property type="evidence" value="ECO:0007669"/>
    <property type="project" value="InterPro"/>
</dbReference>
<protein>
    <submittedName>
        <fullName evidence="4">Uncharacterized protein</fullName>
    </submittedName>
</protein>
<proteinExistence type="predicted"/>
<comment type="caution">
    <text evidence="4">The sequence shown here is derived from an EMBL/GenBank/DDBJ whole genome shotgun (WGS) entry which is preliminary data.</text>
</comment>
<dbReference type="Proteomes" id="UP000735302">
    <property type="component" value="Unassembled WGS sequence"/>
</dbReference>
<feature type="coiled-coil region" evidence="2">
    <location>
        <begin position="513"/>
        <end position="556"/>
    </location>
</feature>
<feature type="region of interest" description="Disordered" evidence="3">
    <location>
        <begin position="618"/>
        <end position="706"/>
    </location>
</feature>
<feature type="compositionally biased region" description="Basic and acidic residues" evidence="3">
    <location>
        <begin position="676"/>
        <end position="692"/>
    </location>
</feature>